<dbReference type="EMBL" id="CP036272">
    <property type="protein sequence ID" value="QDT58878.1"/>
    <property type="molecule type" value="Genomic_DNA"/>
</dbReference>
<accession>A0A517SRY2</accession>
<feature type="transmembrane region" description="Helical" evidence="11">
    <location>
        <begin position="107"/>
        <end position="126"/>
    </location>
</feature>
<protein>
    <submittedName>
        <fullName evidence="13">Heat shock protein HtpX</fullName>
    </submittedName>
</protein>
<dbReference type="GO" id="GO:0004222">
    <property type="term" value="F:metalloendopeptidase activity"/>
    <property type="evidence" value="ECO:0007669"/>
    <property type="project" value="InterPro"/>
</dbReference>
<keyword evidence="13" id="KW-0346">Stress response</keyword>
<evidence type="ECO:0000259" key="12">
    <source>
        <dbReference type="Pfam" id="PF01435"/>
    </source>
</evidence>
<comment type="cofactor">
    <cofactor evidence="10">
        <name>Zn(2+)</name>
        <dbReference type="ChEBI" id="CHEBI:29105"/>
    </cofactor>
    <text evidence="10">Binds 1 zinc ion per subunit.</text>
</comment>
<evidence type="ECO:0000256" key="2">
    <source>
        <dbReference type="ARBA" id="ARBA00022670"/>
    </source>
</evidence>
<evidence type="ECO:0000256" key="6">
    <source>
        <dbReference type="ARBA" id="ARBA00022833"/>
    </source>
</evidence>
<keyword evidence="7 11" id="KW-1133">Transmembrane helix</keyword>
<keyword evidence="5 10" id="KW-0378">Hydrolase</keyword>
<keyword evidence="3 11" id="KW-0812">Transmembrane</keyword>
<evidence type="ECO:0000256" key="11">
    <source>
        <dbReference type="SAM" id="Phobius"/>
    </source>
</evidence>
<feature type="transmembrane region" description="Helical" evidence="11">
    <location>
        <begin position="326"/>
        <end position="343"/>
    </location>
</feature>
<comment type="similarity">
    <text evidence="10">Belongs to the peptidase M48 family.</text>
</comment>
<keyword evidence="4" id="KW-0479">Metal-binding</keyword>
<dbReference type="Pfam" id="PF01435">
    <property type="entry name" value="Peptidase_M48"/>
    <property type="match status" value="1"/>
</dbReference>
<keyword evidence="9 11" id="KW-0472">Membrane</keyword>
<sequence>MQLYYFLAIVLSLGYGAAPASHQSFSHALLLSCLTVLIWWVICFLAVRIVADSINQGEISTELGFGWFDKQLVTFRWFSLGLIFLCIAGYGFGRTAMPLAGLDESTLANAVLLMLPMLGMVAGVWAKDHWFAVRMGYAKAGLRSFLHSMWVSMRSTIGWILLPIGLLLACVDFIDFVAAPLGVPAWLIWTTTLAAALFGMPTLIRRVFPLHPLEPQLARWTGEIVVAAGLPNCNVMLWDTGGRIYNAMIAGVFGKRRIMMLSDRLVNDLTRPELSMVILHEAAHSRRRHVPLRLLALVPAWLLGFATQQLIDDLGGTSGLGLWDEMLGILVGIVATVTILRIVSFYSEYDADRTACRIAPKVASQVRRNLDQATELASVPETSELAGRTLASALQKVAGSDEQTQRSSWLHPAICDRITALTGIPAGFTNPLNG</sequence>
<reference evidence="13 14" key="1">
    <citation type="submission" date="2019-02" db="EMBL/GenBank/DDBJ databases">
        <title>Deep-cultivation of Planctomycetes and their phenomic and genomic characterization uncovers novel biology.</title>
        <authorList>
            <person name="Wiegand S."/>
            <person name="Jogler M."/>
            <person name="Boedeker C."/>
            <person name="Pinto D."/>
            <person name="Vollmers J."/>
            <person name="Rivas-Marin E."/>
            <person name="Kohn T."/>
            <person name="Peeters S.H."/>
            <person name="Heuer A."/>
            <person name="Rast P."/>
            <person name="Oberbeckmann S."/>
            <person name="Bunk B."/>
            <person name="Jeske O."/>
            <person name="Meyerdierks A."/>
            <person name="Storesund J.E."/>
            <person name="Kallscheuer N."/>
            <person name="Luecker S."/>
            <person name="Lage O.M."/>
            <person name="Pohl T."/>
            <person name="Merkel B.J."/>
            <person name="Hornburger P."/>
            <person name="Mueller R.-W."/>
            <person name="Bruemmer F."/>
            <person name="Labrenz M."/>
            <person name="Spormann A.M."/>
            <person name="Op den Camp H."/>
            <person name="Overmann J."/>
            <person name="Amann R."/>
            <person name="Jetten M.S.M."/>
            <person name="Mascher T."/>
            <person name="Medema M.H."/>
            <person name="Devos D.P."/>
            <person name="Kaster A.-K."/>
            <person name="Ovreas L."/>
            <person name="Rohde M."/>
            <person name="Galperin M.Y."/>
            <person name="Jogler C."/>
        </authorList>
    </citation>
    <scope>NUCLEOTIDE SEQUENCE [LARGE SCALE GENOMIC DNA]</scope>
    <source>
        <strain evidence="13 14">SV_7m_r</strain>
    </source>
</reference>
<keyword evidence="2 10" id="KW-0645">Protease</keyword>
<evidence type="ECO:0000256" key="5">
    <source>
        <dbReference type="ARBA" id="ARBA00022801"/>
    </source>
</evidence>
<keyword evidence="14" id="KW-1185">Reference proteome</keyword>
<dbReference type="GO" id="GO:0046872">
    <property type="term" value="F:metal ion binding"/>
    <property type="evidence" value="ECO:0007669"/>
    <property type="project" value="UniProtKB-KW"/>
</dbReference>
<dbReference type="InterPro" id="IPR050083">
    <property type="entry name" value="HtpX_protease"/>
</dbReference>
<name>A0A517SRY2_9BACT</name>
<dbReference type="Gene3D" id="3.30.2010.10">
    <property type="entry name" value="Metalloproteases ('zincins'), catalytic domain"/>
    <property type="match status" value="1"/>
</dbReference>
<evidence type="ECO:0000256" key="10">
    <source>
        <dbReference type="RuleBase" id="RU003983"/>
    </source>
</evidence>
<dbReference type="GO" id="GO:0006508">
    <property type="term" value="P:proteolysis"/>
    <property type="evidence" value="ECO:0007669"/>
    <property type="project" value="UniProtKB-KW"/>
</dbReference>
<dbReference type="PANTHER" id="PTHR43221:SF2">
    <property type="entry name" value="PROTEASE HTPX HOMOLOG"/>
    <property type="match status" value="1"/>
</dbReference>
<keyword evidence="1" id="KW-1003">Cell membrane</keyword>
<evidence type="ECO:0000256" key="7">
    <source>
        <dbReference type="ARBA" id="ARBA00022989"/>
    </source>
</evidence>
<evidence type="ECO:0000313" key="14">
    <source>
        <dbReference type="Proteomes" id="UP000315003"/>
    </source>
</evidence>
<dbReference type="Proteomes" id="UP000315003">
    <property type="component" value="Chromosome"/>
</dbReference>
<dbReference type="PANTHER" id="PTHR43221">
    <property type="entry name" value="PROTEASE HTPX"/>
    <property type="match status" value="1"/>
</dbReference>
<feature type="transmembrane region" description="Helical" evidence="11">
    <location>
        <begin position="294"/>
        <end position="311"/>
    </location>
</feature>
<dbReference type="AlphaFoldDB" id="A0A517SRY2"/>
<evidence type="ECO:0000313" key="13">
    <source>
        <dbReference type="EMBL" id="QDT58878.1"/>
    </source>
</evidence>
<feature type="transmembrane region" description="Helical" evidence="11">
    <location>
        <begin position="185"/>
        <end position="204"/>
    </location>
</feature>
<dbReference type="InterPro" id="IPR001915">
    <property type="entry name" value="Peptidase_M48"/>
</dbReference>
<evidence type="ECO:0000256" key="4">
    <source>
        <dbReference type="ARBA" id="ARBA00022723"/>
    </source>
</evidence>
<evidence type="ECO:0000256" key="8">
    <source>
        <dbReference type="ARBA" id="ARBA00023049"/>
    </source>
</evidence>
<feature type="transmembrane region" description="Helical" evidence="11">
    <location>
        <begin position="29"/>
        <end position="51"/>
    </location>
</feature>
<feature type="domain" description="Peptidase M48" evidence="12">
    <location>
        <begin position="215"/>
        <end position="422"/>
    </location>
</feature>
<gene>
    <name evidence="13" type="ORF">SV7mr_13800</name>
</gene>
<evidence type="ECO:0000256" key="3">
    <source>
        <dbReference type="ARBA" id="ARBA00022692"/>
    </source>
</evidence>
<organism evidence="13 14">
    <name type="scientific">Stieleria bergensis</name>
    <dbReference type="NCBI Taxonomy" id="2528025"/>
    <lineage>
        <taxon>Bacteria</taxon>
        <taxon>Pseudomonadati</taxon>
        <taxon>Planctomycetota</taxon>
        <taxon>Planctomycetia</taxon>
        <taxon>Pirellulales</taxon>
        <taxon>Pirellulaceae</taxon>
        <taxon>Stieleria</taxon>
    </lineage>
</organism>
<keyword evidence="8 10" id="KW-0482">Metalloprotease</keyword>
<evidence type="ECO:0000256" key="1">
    <source>
        <dbReference type="ARBA" id="ARBA00022475"/>
    </source>
</evidence>
<keyword evidence="6 10" id="KW-0862">Zinc</keyword>
<proteinExistence type="inferred from homology"/>
<evidence type="ECO:0000256" key="9">
    <source>
        <dbReference type="ARBA" id="ARBA00023136"/>
    </source>
</evidence>
<feature type="transmembrane region" description="Helical" evidence="11">
    <location>
        <begin position="72"/>
        <end position="92"/>
    </location>
</feature>